<dbReference type="InterPro" id="IPR009038">
    <property type="entry name" value="GOLD_dom"/>
</dbReference>
<sequence length="58" mass="6818">VRVPTHEDGQCIFWEFATDYYDLGFGVYFEWTKAESNTVTVHVSDSSDEDEMFQIVFE</sequence>
<reference evidence="3" key="1">
    <citation type="submission" date="2021-02" db="EMBL/GenBank/DDBJ databases">
        <authorList>
            <person name="Nowell W R."/>
        </authorList>
    </citation>
    <scope>NUCLEOTIDE SEQUENCE</scope>
</reference>
<accession>A0A820P7J0</accession>
<feature type="domain" description="GOLD" evidence="2">
    <location>
        <begin position="1"/>
        <end position="51"/>
    </location>
</feature>
<protein>
    <recommendedName>
        <fullName evidence="2">GOLD domain-containing protein</fullName>
    </recommendedName>
</protein>
<feature type="non-terminal residue" evidence="3">
    <location>
        <position position="1"/>
    </location>
</feature>
<name>A0A820P7J0_9BILA</name>
<comment type="caution">
    <text evidence="3">The sequence shown here is derived from an EMBL/GenBank/DDBJ whole genome shotgun (WGS) entry which is preliminary data.</text>
</comment>
<dbReference type="PANTHER" id="PTHR22973:SF12">
    <property type="entry name" value="LD35087P"/>
    <property type="match status" value="1"/>
</dbReference>
<gene>
    <name evidence="3" type="ORF">FNK824_LOCUS43996</name>
</gene>
<dbReference type="InterPro" id="IPR036598">
    <property type="entry name" value="GOLD_dom_sf"/>
</dbReference>
<dbReference type="Pfam" id="PF13897">
    <property type="entry name" value="GOLD_2"/>
    <property type="match status" value="1"/>
</dbReference>
<dbReference type="GO" id="GO:0000139">
    <property type="term" value="C:Golgi membrane"/>
    <property type="evidence" value="ECO:0007669"/>
    <property type="project" value="TreeGrafter"/>
</dbReference>
<evidence type="ECO:0000313" key="3">
    <source>
        <dbReference type="EMBL" id="CAF4402267.1"/>
    </source>
</evidence>
<proteinExistence type="predicted"/>
<dbReference type="AlphaFoldDB" id="A0A820P7J0"/>
<dbReference type="Gene3D" id="2.60.120.680">
    <property type="entry name" value="GOLD domain"/>
    <property type="match status" value="1"/>
</dbReference>
<dbReference type="EMBL" id="CAJOBE010066268">
    <property type="protein sequence ID" value="CAF4402267.1"/>
    <property type="molecule type" value="Genomic_DNA"/>
</dbReference>
<dbReference type="Proteomes" id="UP000663874">
    <property type="component" value="Unassembled WGS sequence"/>
</dbReference>
<dbReference type="SUPFAM" id="SSF101576">
    <property type="entry name" value="Supernatant protein factor (SPF), C-terminal domain"/>
    <property type="match status" value="1"/>
</dbReference>
<evidence type="ECO:0000256" key="1">
    <source>
        <dbReference type="ARBA" id="ARBA00022990"/>
    </source>
</evidence>
<organism evidence="3 4">
    <name type="scientific">Rotaria sordida</name>
    <dbReference type="NCBI Taxonomy" id="392033"/>
    <lineage>
        <taxon>Eukaryota</taxon>
        <taxon>Metazoa</taxon>
        <taxon>Spiralia</taxon>
        <taxon>Gnathifera</taxon>
        <taxon>Rotifera</taxon>
        <taxon>Eurotatoria</taxon>
        <taxon>Bdelloidea</taxon>
        <taxon>Philodinida</taxon>
        <taxon>Philodinidae</taxon>
        <taxon>Rotaria</taxon>
    </lineage>
</organism>
<keyword evidence="1" id="KW-0007">Acetylation</keyword>
<evidence type="ECO:0000259" key="2">
    <source>
        <dbReference type="Pfam" id="PF13897"/>
    </source>
</evidence>
<evidence type="ECO:0000313" key="4">
    <source>
        <dbReference type="Proteomes" id="UP000663874"/>
    </source>
</evidence>
<dbReference type="PANTHER" id="PTHR22973">
    <property type="entry name" value="LD35087P"/>
    <property type="match status" value="1"/>
</dbReference>
<dbReference type="InterPro" id="IPR052269">
    <property type="entry name" value="Golgi-PI4KB_interaction"/>
</dbReference>